<feature type="transmembrane region" description="Helical" evidence="4">
    <location>
        <begin position="233"/>
        <end position="254"/>
    </location>
</feature>
<keyword evidence="6" id="KW-0418">Kinase</keyword>
<evidence type="ECO:0000313" key="6">
    <source>
        <dbReference type="EMBL" id="EIG54204.1"/>
    </source>
</evidence>
<dbReference type="InterPro" id="IPR036097">
    <property type="entry name" value="HisK_dim/P_sf"/>
</dbReference>
<evidence type="ECO:0000256" key="2">
    <source>
        <dbReference type="ARBA" id="ARBA00012438"/>
    </source>
</evidence>
<sequence>MHTILVAASLTLGLALCIMILFRSQFVPSDGLLLIGLLGLSAAELLNTQALASSADVLAFERWSLAAHGLAFWALAGFSLVYARILQPHSLSRLQLLLLTACAALPILPLVLPAPSLFFAPALHAPWVIPLTRLGFYHQLGLLLAVLFSLYNLEGTLTSATHVKRWRIKFFVLGLMAMLASQLLVISEVLLYRELDLTLSPTRQIGFLLGVLLMGYSLATRGGEEKIVFSRRLAYKSLVLFAVGVYLVSIGLLGQAMRQFDDLNKSTVIMSLSLLGGVGVLTLFLSETVRRKVKTDMCKYFYKDKYDYRLQWLDFIRRLVDVGDLKDLYQAVLLGFCENLGMGQAALYLRDARTGSFEPIHQWEMGAANTPLPPDHPWCQPPSFAGEVSDLRHVPPPPPAPAASFLVPLMHGALFEGFILLDHPFNSREAYDDEDFELMEALAHQATSAILLMRLADELSAAREMEAMGKVSAFVLHDLKNLVHTLSLIVENAKNYIQMPEFQQDMLEALDNSMSKMMALIHRLRGVPSSEALRYEDTDLLELARESSKSVPDGVLSVRGDSVPATVDRAEMSKVLVNLFRNAMEASQGNRPVEVEVGREGQPYVKVSDSGCGMDEEFIRKRLFVPFATTKDKGHGMGIGLYQSKQIVEAHGGRLMVESQPGRGSTFTVLLPDAQPS</sequence>
<feature type="transmembrane region" description="Helical" evidence="4">
    <location>
        <begin position="204"/>
        <end position="221"/>
    </location>
</feature>
<feature type="transmembrane region" description="Helical" evidence="4">
    <location>
        <begin position="6"/>
        <end position="24"/>
    </location>
</feature>
<dbReference type="Gene3D" id="3.30.565.10">
    <property type="entry name" value="Histidine kinase-like ATPase, C-terminal domain"/>
    <property type="match status" value="1"/>
</dbReference>
<reference evidence="6" key="1">
    <citation type="submission" date="2011-11" db="EMBL/GenBank/DDBJ databases">
        <title>Improved High-Quality Draft sequence of Desulfovibrio sp. U5L.</title>
        <authorList>
            <consortium name="US DOE Joint Genome Institute"/>
            <person name="Lucas S."/>
            <person name="Han J."/>
            <person name="Lapidus A."/>
            <person name="Cheng J.-F."/>
            <person name="Goodwin L."/>
            <person name="Pitluck S."/>
            <person name="Peters L."/>
            <person name="Ovchinnikova G."/>
            <person name="Held B."/>
            <person name="Detter J.C."/>
            <person name="Han C."/>
            <person name="Tapia R."/>
            <person name="Land M."/>
            <person name="Hauser L."/>
            <person name="Kyrpides N."/>
            <person name="Ivanova N."/>
            <person name="Pagani I."/>
            <person name="Gabster J."/>
            <person name="Walker C."/>
            <person name="Stolyar S."/>
            <person name="Stahl D."/>
            <person name="Arkin A."/>
            <person name="Dehal P."/>
            <person name="Hazen T."/>
            <person name="Woyke T."/>
        </authorList>
    </citation>
    <scope>NUCLEOTIDE SEQUENCE [LARGE SCALE GENOMIC DNA]</scope>
    <source>
        <strain evidence="6">U5L</strain>
    </source>
</reference>
<name>I2Q348_9BACT</name>
<evidence type="ECO:0000256" key="3">
    <source>
        <dbReference type="ARBA" id="ARBA00022553"/>
    </source>
</evidence>
<dbReference type="EMBL" id="JH600068">
    <property type="protein sequence ID" value="EIG54204.1"/>
    <property type="molecule type" value="Genomic_DNA"/>
</dbReference>
<accession>I2Q348</accession>
<dbReference type="InterPro" id="IPR003594">
    <property type="entry name" value="HATPase_dom"/>
</dbReference>
<dbReference type="PRINTS" id="PR00344">
    <property type="entry name" value="BCTRLSENSOR"/>
</dbReference>
<keyword evidence="4" id="KW-1133">Transmembrane helix</keyword>
<feature type="transmembrane region" description="Helical" evidence="4">
    <location>
        <begin position="63"/>
        <end position="82"/>
    </location>
</feature>
<feature type="transmembrane region" description="Helical" evidence="4">
    <location>
        <begin position="94"/>
        <end position="114"/>
    </location>
</feature>
<feature type="transmembrane region" description="Helical" evidence="4">
    <location>
        <begin position="134"/>
        <end position="151"/>
    </location>
</feature>
<dbReference type="OrthoDB" id="9785691at2"/>
<dbReference type="SUPFAM" id="SSF55781">
    <property type="entry name" value="GAF domain-like"/>
    <property type="match status" value="1"/>
</dbReference>
<dbReference type="STRING" id="596152.DesU5LDRAFT_2548"/>
<feature type="transmembrane region" description="Helical" evidence="4">
    <location>
        <begin position="171"/>
        <end position="192"/>
    </location>
</feature>
<feature type="transmembrane region" description="Helical" evidence="4">
    <location>
        <begin position="266"/>
        <end position="285"/>
    </location>
</feature>
<dbReference type="GO" id="GO:0000155">
    <property type="term" value="F:phosphorelay sensor kinase activity"/>
    <property type="evidence" value="ECO:0007669"/>
    <property type="project" value="InterPro"/>
</dbReference>
<dbReference type="HOGENOM" id="CLU_024784_1_0_7"/>
<dbReference type="PANTHER" id="PTHR43547:SF2">
    <property type="entry name" value="HYBRID SIGNAL TRANSDUCTION HISTIDINE KINASE C"/>
    <property type="match status" value="1"/>
</dbReference>
<proteinExistence type="predicted"/>
<dbReference type="InterPro" id="IPR003018">
    <property type="entry name" value="GAF"/>
</dbReference>
<dbReference type="PANTHER" id="PTHR43547">
    <property type="entry name" value="TWO-COMPONENT HISTIDINE KINASE"/>
    <property type="match status" value="1"/>
</dbReference>
<keyword evidence="4" id="KW-0812">Transmembrane</keyword>
<dbReference type="Pfam" id="PF02518">
    <property type="entry name" value="HATPase_c"/>
    <property type="match status" value="1"/>
</dbReference>
<dbReference type="SUPFAM" id="SSF55874">
    <property type="entry name" value="ATPase domain of HSP90 chaperone/DNA topoisomerase II/histidine kinase"/>
    <property type="match status" value="1"/>
</dbReference>
<dbReference type="Pfam" id="PF13492">
    <property type="entry name" value="GAF_3"/>
    <property type="match status" value="1"/>
</dbReference>
<protein>
    <recommendedName>
        <fullName evidence="2">histidine kinase</fullName>
        <ecNumber evidence="2">2.7.13.3</ecNumber>
    </recommendedName>
</protein>
<dbReference type="EC" id="2.7.13.3" evidence="2"/>
<dbReference type="SUPFAM" id="SSF47384">
    <property type="entry name" value="Homodimeric domain of signal transducing histidine kinase"/>
    <property type="match status" value="1"/>
</dbReference>
<dbReference type="InterPro" id="IPR029016">
    <property type="entry name" value="GAF-like_dom_sf"/>
</dbReference>
<comment type="catalytic activity">
    <reaction evidence="1">
        <text>ATP + protein L-histidine = ADP + protein N-phospho-L-histidine.</text>
        <dbReference type="EC" id="2.7.13.3"/>
    </reaction>
</comment>
<dbReference type="Gene3D" id="3.30.450.40">
    <property type="match status" value="1"/>
</dbReference>
<dbReference type="SMART" id="SM00387">
    <property type="entry name" value="HATPase_c"/>
    <property type="match status" value="1"/>
</dbReference>
<keyword evidence="4" id="KW-0472">Membrane</keyword>
<keyword evidence="3" id="KW-0597">Phosphoprotein</keyword>
<dbReference type="PROSITE" id="PS50109">
    <property type="entry name" value="HIS_KIN"/>
    <property type="match status" value="1"/>
</dbReference>
<dbReference type="InterPro" id="IPR036890">
    <property type="entry name" value="HATPase_C_sf"/>
</dbReference>
<keyword evidence="6" id="KW-0808">Transferase</keyword>
<dbReference type="AlphaFoldDB" id="I2Q348"/>
<dbReference type="InterPro" id="IPR005467">
    <property type="entry name" value="His_kinase_dom"/>
</dbReference>
<dbReference type="eggNOG" id="COG4251">
    <property type="taxonomic scope" value="Bacteria"/>
</dbReference>
<gene>
    <name evidence="6" type="ORF">DesU5LDRAFT_2548</name>
</gene>
<feature type="domain" description="Histidine kinase" evidence="5">
    <location>
        <begin position="474"/>
        <end position="675"/>
    </location>
</feature>
<evidence type="ECO:0000259" key="5">
    <source>
        <dbReference type="PROSITE" id="PS50109"/>
    </source>
</evidence>
<dbReference type="InterPro" id="IPR014265">
    <property type="entry name" value="XrtA/PrsK"/>
</dbReference>
<evidence type="ECO:0000256" key="1">
    <source>
        <dbReference type="ARBA" id="ARBA00000085"/>
    </source>
</evidence>
<dbReference type="NCBIfam" id="TIGR02916">
    <property type="entry name" value="PEP_his_kin"/>
    <property type="match status" value="1"/>
</dbReference>
<dbReference type="InterPro" id="IPR004358">
    <property type="entry name" value="Sig_transdc_His_kin-like_C"/>
</dbReference>
<organism evidence="6">
    <name type="scientific">Desulfovibrio sp. U5L</name>
    <dbReference type="NCBI Taxonomy" id="596152"/>
    <lineage>
        <taxon>Bacteria</taxon>
        <taxon>Pseudomonadati</taxon>
        <taxon>Thermodesulfobacteriota</taxon>
        <taxon>Desulfovibrionia</taxon>
        <taxon>Desulfovibrionales</taxon>
        <taxon>Desulfovibrionaceae</taxon>
        <taxon>Desulfovibrio</taxon>
    </lineage>
</organism>
<evidence type="ECO:0000256" key="4">
    <source>
        <dbReference type="SAM" id="Phobius"/>
    </source>
</evidence>
<dbReference type="Gene3D" id="1.10.287.130">
    <property type="match status" value="1"/>
</dbReference>